<dbReference type="InterPro" id="IPR029057">
    <property type="entry name" value="PRTase-like"/>
</dbReference>
<feature type="compositionally biased region" description="Basic and acidic residues" evidence="3">
    <location>
        <begin position="53"/>
        <end position="62"/>
    </location>
</feature>
<organism evidence="5">
    <name type="scientific">Rhodosorus marinus</name>
    <dbReference type="NCBI Taxonomy" id="101924"/>
    <lineage>
        <taxon>Eukaryota</taxon>
        <taxon>Rhodophyta</taxon>
        <taxon>Stylonematophyceae</taxon>
        <taxon>Stylonematales</taxon>
        <taxon>Stylonemataceae</taxon>
        <taxon>Rhodosorus</taxon>
    </lineage>
</organism>
<dbReference type="GO" id="GO:0016757">
    <property type="term" value="F:glycosyltransferase activity"/>
    <property type="evidence" value="ECO:0007669"/>
    <property type="project" value="UniProtKB-KW"/>
</dbReference>
<dbReference type="InterPro" id="IPR000836">
    <property type="entry name" value="PRTase_dom"/>
</dbReference>
<keyword evidence="1" id="KW-0328">Glycosyltransferase</keyword>
<evidence type="ECO:0000256" key="1">
    <source>
        <dbReference type="ARBA" id="ARBA00022676"/>
    </source>
</evidence>
<reference evidence="5" key="1">
    <citation type="submission" date="2021-01" db="EMBL/GenBank/DDBJ databases">
        <authorList>
            <person name="Corre E."/>
            <person name="Pelletier E."/>
            <person name="Niang G."/>
            <person name="Scheremetjew M."/>
            <person name="Finn R."/>
            <person name="Kale V."/>
            <person name="Holt S."/>
            <person name="Cochrane G."/>
            <person name="Meng A."/>
            <person name="Brown T."/>
            <person name="Cohen L."/>
        </authorList>
    </citation>
    <scope>NUCLEOTIDE SEQUENCE</scope>
    <source>
        <strain evidence="5">CCMP 769</strain>
    </source>
</reference>
<dbReference type="PANTHER" id="PTHR43363">
    <property type="entry name" value="HYPOXANTHINE PHOSPHORIBOSYLTRANSFERASE"/>
    <property type="match status" value="1"/>
</dbReference>
<sequence>MGKAVMSGIESCFVGCGVWHGKERGGLSVRRRRVVAVRSELGERTGKKASFGEGRRTEKVSGEDADEREDCGWDKVEELVDVLVEKLSGKKIDVVLGITRGGMVPAVLMCEKMKLRNLMSATVMFYTDSGSRFYGLTHPSFLHFPEDQLIEGRNVLIVDDVWDTGRTARSVRERVIRAGGEPSVAVLHFKPYRNQFEDGPDFFAETTDSWIMYAWEPSPDGSPDESS</sequence>
<accession>A0A7S3A1G8</accession>
<dbReference type="Gene3D" id="3.40.50.2020">
    <property type="match status" value="1"/>
</dbReference>
<evidence type="ECO:0000256" key="2">
    <source>
        <dbReference type="ARBA" id="ARBA00022679"/>
    </source>
</evidence>
<dbReference type="PANTHER" id="PTHR43363:SF1">
    <property type="entry name" value="HYPOXANTHINE-GUANINE PHOSPHORIBOSYLTRANSFERASE"/>
    <property type="match status" value="1"/>
</dbReference>
<dbReference type="CDD" id="cd06223">
    <property type="entry name" value="PRTases_typeI"/>
    <property type="match status" value="1"/>
</dbReference>
<evidence type="ECO:0000256" key="3">
    <source>
        <dbReference type="SAM" id="MobiDB-lite"/>
    </source>
</evidence>
<proteinExistence type="predicted"/>
<dbReference type="AlphaFoldDB" id="A0A7S3A1G8"/>
<evidence type="ECO:0000259" key="4">
    <source>
        <dbReference type="Pfam" id="PF00156"/>
    </source>
</evidence>
<gene>
    <name evidence="5" type="ORF">RMAR00112_LOCUS26696</name>
</gene>
<dbReference type="Pfam" id="PF00156">
    <property type="entry name" value="Pribosyltran"/>
    <property type="match status" value="1"/>
</dbReference>
<dbReference type="EMBL" id="HBHW01034709">
    <property type="protein sequence ID" value="CAE0058637.1"/>
    <property type="molecule type" value="Transcribed_RNA"/>
</dbReference>
<feature type="domain" description="Phosphoribosyltransferase" evidence="4">
    <location>
        <begin position="76"/>
        <end position="218"/>
    </location>
</feature>
<name>A0A7S3A1G8_9RHOD</name>
<protein>
    <recommendedName>
        <fullName evidence="4">Phosphoribosyltransferase domain-containing protein</fullName>
    </recommendedName>
</protein>
<keyword evidence="2" id="KW-0808">Transferase</keyword>
<dbReference type="SUPFAM" id="SSF53271">
    <property type="entry name" value="PRTase-like"/>
    <property type="match status" value="1"/>
</dbReference>
<feature type="region of interest" description="Disordered" evidence="3">
    <location>
        <begin position="47"/>
        <end position="66"/>
    </location>
</feature>
<evidence type="ECO:0000313" key="5">
    <source>
        <dbReference type="EMBL" id="CAE0058637.1"/>
    </source>
</evidence>